<keyword evidence="7" id="KW-0902">Two-component regulatory system</keyword>
<feature type="transmembrane region" description="Helical" evidence="8">
    <location>
        <begin position="145"/>
        <end position="170"/>
    </location>
</feature>
<feature type="transmembrane region" description="Helical" evidence="8">
    <location>
        <begin position="29"/>
        <end position="46"/>
    </location>
</feature>
<feature type="transmembrane region" description="Helical" evidence="8">
    <location>
        <begin position="53"/>
        <end position="70"/>
    </location>
</feature>
<keyword evidence="8" id="KW-1133">Transmembrane helix</keyword>
<evidence type="ECO:0000313" key="11">
    <source>
        <dbReference type="Proteomes" id="UP000187608"/>
    </source>
</evidence>
<keyword evidence="4" id="KW-0547">Nucleotide-binding</keyword>
<keyword evidence="3" id="KW-0808">Transferase</keyword>
<sequence>MIKRKWFFLLVVLITVPLAGELKFYPFEGDFRVSFGTPLFFFLLLWRRSLHRLTFIIGVAGSVVLFRIGLEMYGGRSGMEEAFLAHFPVFFYYLTYGVLFRFFKVSEYYYKPLIIGVFGVLLEVFSSTVEILLRSGVMNQPFDYGTMWLLVEVAVIRSFFVLGFFNILLYKQVKIEEEQQKQQKEHIMMVVSGLYAEVTHLSKSMRDAEMVTKESYDLYRQVNRNEHPAPALSSALLGVANKVHEIKKDNQRIYAGLSNVVSRESGSSYLRMKSIADILMRSNATYAEFLGKDIHFRFESDDHESSYPTYVLLSLLNNLITNAVEAIETKGEVELNVKRGGNSLEFKVTDDGPGVPEKVKDVIFEHGYTSKFDSSGSPSTGIGLSYVREIVEKMEGTIKLKKEEGQHSFLIQVSEKKLMEMGD</sequence>
<dbReference type="SUPFAM" id="SSF55874">
    <property type="entry name" value="ATPase domain of HSP90 chaperone/DNA topoisomerase II/histidine kinase"/>
    <property type="match status" value="1"/>
</dbReference>
<dbReference type="InterPro" id="IPR003594">
    <property type="entry name" value="HATPase_dom"/>
</dbReference>
<dbReference type="GO" id="GO:0004673">
    <property type="term" value="F:protein histidine kinase activity"/>
    <property type="evidence" value="ECO:0007669"/>
    <property type="project" value="UniProtKB-EC"/>
</dbReference>
<evidence type="ECO:0000256" key="3">
    <source>
        <dbReference type="ARBA" id="ARBA00022679"/>
    </source>
</evidence>
<comment type="catalytic activity">
    <reaction evidence="1">
        <text>ATP + protein L-histidine = ADP + protein N-phospho-L-histidine.</text>
        <dbReference type="EC" id="2.7.13.3"/>
    </reaction>
</comment>
<feature type="transmembrane region" description="Helical" evidence="8">
    <location>
        <begin position="82"/>
        <end position="100"/>
    </location>
</feature>
<evidence type="ECO:0000256" key="7">
    <source>
        <dbReference type="ARBA" id="ARBA00023012"/>
    </source>
</evidence>
<keyword evidence="5 10" id="KW-0418">Kinase</keyword>
<dbReference type="PANTHER" id="PTHR43711">
    <property type="entry name" value="TWO-COMPONENT HISTIDINE KINASE"/>
    <property type="match status" value="1"/>
</dbReference>
<keyword evidence="8" id="KW-0472">Membrane</keyword>
<accession>A0A1N7KBH3</accession>
<gene>
    <name evidence="10" type="ORF">SAMN05421687_1106</name>
</gene>
<evidence type="ECO:0000256" key="2">
    <source>
        <dbReference type="ARBA" id="ARBA00012438"/>
    </source>
</evidence>
<evidence type="ECO:0000256" key="4">
    <source>
        <dbReference type="ARBA" id="ARBA00022741"/>
    </source>
</evidence>
<dbReference type="GO" id="GO:0000160">
    <property type="term" value="P:phosphorelay signal transduction system"/>
    <property type="evidence" value="ECO:0007669"/>
    <property type="project" value="UniProtKB-KW"/>
</dbReference>
<reference evidence="11" key="1">
    <citation type="submission" date="2017-01" db="EMBL/GenBank/DDBJ databases">
        <authorList>
            <person name="Varghese N."/>
            <person name="Submissions S."/>
        </authorList>
    </citation>
    <scope>NUCLEOTIDE SEQUENCE [LARGE SCALE GENOMIC DNA]</scope>
    <source>
        <strain evidence="11">DSM 23127</strain>
    </source>
</reference>
<dbReference type="STRING" id="570947.SAMN05421687_1106"/>
<proteinExistence type="predicted"/>
<dbReference type="OrthoDB" id="1674512at2"/>
<dbReference type="Proteomes" id="UP000187608">
    <property type="component" value="Unassembled WGS sequence"/>
</dbReference>
<dbReference type="Gene3D" id="3.30.565.10">
    <property type="entry name" value="Histidine kinase-like ATPase, C-terminal domain"/>
    <property type="match status" value="1"/>
</dbReference>
<feature type="domain" description="Histidine kinase" evidence="9">
    <location>
        <begin position="312"/>
        <end position="417"/>
    </location>
</feature>
<organism evidence="10 11">
    <name type="scientific">Salimicrobium flavidum</name>
    <dbReference type="NCBI Taxonomy" id="570947"/>
    <lineage>
        <taxon>Bacteria</taxon>
        <taxon>Bacillati</taxon>
        <taxon>Bacillota</taxon>
        <taxon>Bacilli</taxon>
        <taxon>Bacillales</taxon>
        <taxon>Bacillaceae</taxon>
        <taxon>Salimicrobium</taxon>
    </lineage>
</organism>
<dbReference type="AlphaFoldDB" id="A0A1N7KBH3"/>
<dbReference type="PRINTS" id="PR00344">
    <property type="entry name" value="BCTRLSENSOR"/>
</dbReference>
<keyword evidence="6" id="KW-0067">ATP-binding</keyword>
<dbReference type="SMART" id="SM00387">
    <property type="entry name" value="HATPase_c"/>
    <property type="match status" value="1"/>
</dbReference>
<dbReference type="InterPro" id="IPR036890">
    <property type="entry name" value="HATPase_C_sf"/>
</dbReference>
<dbReference type="InterPro" id="IPR005467">
    <property type="entry name" value="His_kinase_dom"/>
</dbReference>
<protein>
    <recommendedName>
        <fullName evidence="2">histidine kinase</fullName>
        <ecNumber evidence="2">2.7.13.3</ecNumber>
    </recommendedName>
</protein>
<dbReference type="GO" id="GO:0005524">
    <property type="term" value="F:ATP binding"/>
    <property type="evidence" value="ECO:0007669"/>
    <property type="project" value="UniProtKB-KW"/>
</dbReference>
<dbReference type="InterPro" id="IPR004358">
    <property type="entry name" value="Sig_transdc_His_kin-like_C"/>
</dbReference>
<dbReference type="EC" id="2.7.13.3" evidence="2"/>
<dbReference type="Pfam" id="PF02518">
    <property type="entry name" value="HATPase_c"/>
    <property type="match status" value="1"/>
</dbReference>
<name>A0A1N7KBH3_9BACI</name>
<dbReference type="CDD" id="cd00075">
    <property type="entry name" value="HATPase"/>
    <property type="match status" value="1"/>
</dbReference>
<feature type="transmembrane region" description="Helical" evidence="8">
    <location>
        <begin position="112"/>
        <end position="133"/>
    </location>
</feature>
<keyword evidence="8" id="KW-0812">Transmembrane</keyword>
<dbReference type="RefSeq" id="WP_084193743.1">
    <property type="nucleotide sequence ID" value="NZ_FTOC01000010.1"/>
</dbReference>
<evidence type="ECO:0000256" key="5">
    <source>
        <dbReference type="ARBA" id="ARBA00022777"/>
    </source>
</evidence>
<evidence type="ECO:0000313" key="10">
    <source>
        <dbReference type="EMBL" id="SIS58860.1"/>
    </source>
</evidence>
<evidence type="ECO:0000256" key="6">
    <source>
        <dbReference type="ARBA" id="ARBA00022840"/>
    </source>
</evidence>
<dbReference type="EMBL" id="FTOC01000010">
    <property type="protein sequence ID" value="SIS58860.1"/>
    <property type="molecule type" value="Genomic_DNA"/>
</dbReference>
<evidence type="ECO:0000256" key="8">
    <source>
        <dbReference type="SAM" id="Phobius"/>
    </source>
</evidence>
<dbReference type="InterPro" id="IPR050736">
    <property type="entry name" value="Sensor_HK_Regulatory"/>
</dbReference>
<keyword evidence="11" id="KW-1185">Reference proteome</keyword>
<evidence type="ECO:0000256" key="1">
    <source>
        <dbReference type="ARBA" id="ARBA00000085"/>
    </source>
</evidence>
<dbReference type="PANTHER" id="PTHR43711:SF1">
    <property type="entry name" value="HISTIDINE KINASE 1"/>
    <property type="match status" value="1"/>
</dbReference>
<dbReference type="PROSITE" id="PS50109">
    <property type="entry name" value="HIS_KIN"/>
    <property type="match status" value="1"/>
</dbReference>
<evidence type="ECO:0000259" key="9">
    <source>
        <dbReference type="PROSITE" id="PS50109"/>
    </source>
</evidence>